<keyword evidence="2" id="KW-1185">Reference proteome</keyword>
<dbReference type="Gene3D" id="2.30.110.10">
    <property type="entry name" value="Electron Transport, Fmn-binding Protein, Chain A"/>
    <property type="match status" value="1"/>
</dbReference>
<organism evidence="1 2">
    <name type="scientific">Oryzomonas rubra</name>
    <dbReference type="NCBI Taxonomy" id="2509454"/>
    <lineage>
        <taxon>Bacteria</taxon>
        <taxon>Pseudomonadati</taxon>
        <taxon>Thermodesulfobacteriota</taxon>
        <taxon>Desulfuromonadia</taxon>
        <taxon>Geobacterales</taxon>
        <taxon>Geobacteraceae</taxon>
        <taxon>Oryzomonas</taxon>
    </lineage>
</organism>
<dbReference type="EMBL" id="SRSD01000007">
    <property type="protein sequence ID" value="KAA0890450.1"/>
    <property type="molecule type" value="Genomic_DNA"/>
</dbReference>
<comment type="caution">
    <text evidence="1">The sequence shown here is derived from an EMBL/GenBank/DDBJ whole genome shotgun (WGS) entry which is preliminary data.</text>
</comment>
<protein>
    <recommendedName>
        <fullName evidence="3">Pyridoxamine 5'-phosphate oxidase</fullName>
    </recommendedName>
</protein>
<evidence type="ECO:0000313" key="1">
    <source>
        <dbReference type="EMBL" id="KAA0890450.1"/>
    </source>
</evidence>
<dbReference type="InterPro" id="IPR012349">
    <property type="entry name" value="Split_barrel_FMN-bd"/>
</dbReference>
<evidence type="ECO:0008006" key="3">
    <source>
        <dbReference type="Google" id="ProtNLM"/>
    </source>
</evidence>
<sequence length="160" mass="17986">MSEDLRNAIGSLLKEPATVASIATLDENGAPHSVPSPFLRLDADGRLVHLELLETSATHRNLLRSIWFERPVSVTLAGSDNRVLVTTGRTYKALVSGPLFSEYYREVRARLGDADLAAVWLIEPEQIRDETYAVRKEREEALHPFHLHLDRLAVRHVDTP</sequence>
<dbReference type="OrthoDB" id="1846526at2"/>
<gene>
    <name evidence="1" type="ORF">ET418_12370</name>
</gene>
<dbReference type="Proteomes" id="UP000324298">
    <property type="component" value="Unassembled WGS sequence"/>
</dbReference>
<dbReference type="RefSeq" id="WP_149307921.1">
    <property type="nucleotide sequence ID" value="NZ_SRSD01000007.1"/>
</dbReference>
<dbReference type="SUPFAM" id="SSF50475">
    <property type="entry name" value="FMN-binding split barrel"/>
    <property type="match status" value="1"/>
</dbReference>
<reference evidence="1 2" key="1">
    <citation type="submission" date="2019-04" db="EMBL/GenBank/DDBJ databases">
        <title>Geobacter ruber sp. nov., ferric-reducing bacteria isolated from paddy soil.</title>
        <authorList>
            <person name="Xu Z."/>
            <person name="Masuda Y."/>
            <person name="Itoh H."/>
            <person name="Senoo K."/>
        </authorList>
    </citation>
    <scope>NUCLEOTIDE SEQUENCE [LARGE SCALE GENOMIC DNA]</scope>
    <source>
        <strain evidence="1 2">Red88</strain>
    </source>
</reference>
<evidence type="ECO:0000313" key="2">
    <source>
        <dbReference type="Proteomes" id="UP000324298"/>
    </source>
</evidence>
<dbReference type="AlphaFoldDB" id="A0A5A9XBZ1"/>
<name>A0A5A9XBZ1_9BACT</name>
<accession>A0A5A9XBZ1</accession>
<proteinExistence type="predicted"/>